<dbReference type="GO" id="GO:0006310">
    <property type="term" value="P:DNA recombination"/>
    <property type="evidence" value="ECO:0007669"/>
    <property type="project" value="UniProtKB-KW"/>
</dbReference>
<protein>
    <submittedName>
        <fullName evidence="5">Tyrosine-type recombinase/integrase</fullName>
    </submittedName>
</protein>
<gene>
    <name evidence="5" type="ORF">I8752_29015</name>
</gene>
<accession>A0A8J7IB67</accession>
<comment type="similarity">
    <text evidence="1">Belongs to the 'phage' integrase family.</text>
</comment>
<keyword evidence="6" id="KW-1185">Reference proteome</keyword>
<dbReference type="InterPro" id="IPR013762">
    <property type="entry name" value="Integrase-like_cat_sf"/>
</dbReference>
<dbReference type="Proteomes" id="UP000662314">
    <property type="component" value="Unassembled WGS sequence"/>
</dbReference>
<dbReference type="InterPro" id="IPR002104">
    <property type="entry name" value="Integrase_catalytic"/>
</dbReference>
<evidence type="ECO:0000313" key="5">
    <source>
        <dbReference type="EMBL" id="MBH8576953.1"/>
    </source>
</evidence>
<comment type="caution">
    <text evidence="5">The sequence shown here is derived from an EMBL/GenBank/DDBJ whole genome shotgun (WGS) entry which is preliminary data.</text>
</comment>
<organism evidence="5 6">
    <name type="scientific">Dendronalium phyllosphericum CENA369</name>
    <dbReference type="NCBI Taxonomy" id="1725256"/>
    <lineage>
        <taxon>Bacteria</taxon>
        <taxon>Bacillati</taxon>
        <taxon>Cyanobacteriota</taxon>
        <taxon>Cyanophyceae</taxon>
        <taxon>Nostocales</taxon>
        <taxon>Nostocaceae</taxon>
        <taxon>Dendronalium</taxon>
        <taxon>Dendronalium phyllosphericum</taxon>
    </lineage>
</organism>
<dbReference type="RefSeq" id="WP_214435672.1">
    <property type="nucleotide sequence ID" value="NZ_CAWPUQ010000174.1"/>
</dbReference>
<dbReference type="Gene3D" id="1.10.443.10">
    <property type="entry name" value="Intergrase catalytic core"/>
    <property type="match status" value="1"/>
</dbReference>
<feature type="domain" description="Tyr recombinase" evidence="4">
    <location>
        <begin position="187"/>
        <end position="378"/>
    </location>
</feature>
<dbReference type="InterPro" id="IPR011010">
    <property type="entry name" value="DNA_brk_join_enz"/>
</dbReference>
<evidence type="ECO:0000256" key="1">
    <source>
        <dbReference type="ARBA" id="ARBA00008857"/>
    </source>
</evidence>
<keyword evidence="3" id="KW-0233">DNA recombination</keyword>
<dbReference type="AlphaFoldDB" id="A0A8J7IB67"/>
<dbReference type="EMBL" id="JAECZA010000245">
    <property type="protein sequence ID" value="MBH8576953.1"/>
    <property type="molecule type" value="Genomic_DNA"/>
</dbReference>
<dbReference type="Pfam" id="PF00589">
    <property type="entry name" value="Phage_integrase"/>
    <property type="match status" value="1"/>
</dbReference>
<sequence>MKRNKRGTVGIEVKQGKLRLRLPRTIADVNARYISTGLDDTPDNRRKVQLKAWELEEDIQKGTLDQTLTRYKFQQQPVISTKPKTVPNLRELWLAYCEYRRPIVATTTFVQKYLGYYTNHINRLPSYNPNDAAYIRHYLITTYTNDTVKRLLIQLNACCKWSVSAGLIDDNPFVGMANELKQQWSVENIDPFNRDERDAIIEAYRKHPKYKHYYNFIRFLFITGCRPGEACALRWCNVSDEFILFCESYSVRYKLVKDTKTHKPRRFPCNTMLRELLQSLKKNENEPDSLVFTTHYHGQTINNDTIPTALGWKLIVNGLVTEGKVQRYRPPYNCRHTFITLALNAGLTVSQVAKLVGNTPAVILKHYASGHVSEVPVF</sequence>
<name>A0A8J7IB67_9NOST</name>
<dbReference type="PROSITE" id="PS51898">
    <property type="entry name" value="TYR_RECOMBINASE"/>
    <property type="match status" value="1"/>
</dbReference>
<dbReference type="GO" id="GO:0015074">
    <property type="term" value="P:DNA integration"/>
    <property type="evidence" value="ECO:0007669"/>
    <property type="project" value="InterPro"/>
</dbReference>
<evidence type="ECO:0000313" key="6">
    <source>
        <dbReference type="Proteomes" id="UP000662314"/>
    </source>
</evidence>
<dbReference type="InterPro" id="IPR050090">
    <property type="entry name" value="Tyrosine_recombinase_XerCD"/>
</dbReference>
<keyword evidence="2" id="KW-0238">DNA-binding</keyword>
<proteinExistence type="inferred from homology"/>
<evidence type="ECO:0000256" key="2">
    <source>
        <dbReference type="ARBA" id="ARBA00023125"/>
    </source>
</evidence>
<evidence type="ECO:0000259" key="4">
    <source>
        <dbReference type="PROSITE" id="PS51898"/>
    </source>
</evidence>
<dbReference type="PANTHER" id="PTHR30349">
    <property type="entry name" value="PHAGE INTEGRASE-RELATED"/>
    <property type="match status" value="1"/>
</dbReference>
<dbReference type="PANTHER" id="PTHR30349:SF41">
    <property type="entry name" value="INTEGRASE_RECOMBINASE PROTEIN MJ0367-RELATED"/>
    <property type="match status" value="1"/>
</dbReference>
<dbReference type="GO" id="GO:0003677">
    <property type="term" value="F:DNA binding"/>
    <property type="evidence" value="ECO:0007669"/>
    <property type="project" value="UniProtKB-KW"/>
</dbReference>
<dbReference type="SUPFAM" id="SSF56349">
    <property type="entry name" value="DNA breaking-rejoining enzymes"/>
    <property type="match status" value="1"/>
</dbReference>
<reference evidence="5 6" key="1">
    <citation type="journal article" date="2021" name="Int. J. Syst. Evol. Microbiol.">
        <title>Amazonocrinis nigriterrae gen. nov., sp. nov., Atlanticothrix silvestris gen. nov., sp. nov. and Dendronalium phyllosphericum gen. nov., sp. nov., nostocacean cyanobacteria from Brazilian environments.</title>
        <authorList>
            <person name="Alvarenga D.O."/>
            <person name="Andreote A.P.D."/>
            <person name="Branco L.H.Z."/>
            <person name="Delbaje E."/>
            <person name="Cruz R.B."/>
            <person name="Varani A.M."/>
            <person name="Fiore M.F."/>
        </authorList>
    </citation>
    <scope>NUCLEOTIDE SEQUENCE [LARGE SCALE GENOMIC DNA]</scope>
    <source>
        <strain evidence="5 6">CENA369</strain>
    </source>
</reference>
<evidence type="ECO:0000256" key="3">
    <source>
        <dbReference type="ARBA" id="ARBA00023172"/>
    </source>
</evidence>